<dbReference type="eggNOG" id="COG3581">
    <property type="taxonomic scope" value="Bacteria"/>
</dbReference>
<evidence type="ECO:0000313" key="1">
    <source>
        <dbReference type="EMBL" id="EFW23423.1"/>
    </source>
</evidence>
<gene>
    <name evidence="1" type="ORF">HMPREF9430_02046</name>
</gene>
<protein>
    <recommendedName>
        <fullName evidence="3">2-hydroxyglutaryl-CoA dehydratase</fullName>
    </recommendedName>
</protein>
<comment type="caution">
    <text evidence="1">The sequence shown here is derived from an EMBL/GenBank/DDBJ whole genome shotgun (WGS) entry which is preliminary data.</text>
</comment>
<reference evidence="1 2" key="1">
    <citation type="submission" date="2010-08" db="EMBL/GenBank/DDBJ databases">
        <authorList>
            <person name="Weinstock G."/>
            <person name="Sodergren E."/>
            <person name="Clifton S."/>
            <person name="Fulton L."/>
            <person name="Fulton B."/>
            <person name="Courtney L."/>
            <person name="Fronick C."/>
            <person name="Harrison M."/>
            <person name="Strong C."/>
            <person name="Farmer C."/>
            <person name="Delahaunty K."/>
            <person name="Markovic C."/>
            <person name="Hall O."/>
            <person name="Minx P."/>
            <person name="Tomlinson C."/>
            <person name="Mitreva M."/>
            <person name="Hou S."/>
            <person name="Chen J."/>
            <person name="Wollam A."/>
            <person name="Pepin K.H."/>
            <person name="Johnson M."/>
            <person name="Bhonagiri V."/>
            <person name="Zhang X."/>
            <person name="Suruliraj S."/>
            <person name="Warren W."/>
            <person name="Chinwalla A."/>
            <person name="Mardis E.R."/>
            <person name="Wilson R.K."/>
        </authorList>
    </citation>
    <scope>NUCLEOTIDE SEQUENCE [LARGE SCALE GENOMIC DNA]</scope>
    <source>
        <strain evidence="1 2">F0204</strain>
    </source>
</reference>
<sequence length="429" mass="47142">MEYMTPNFTKGMLKTHTILAPNMAPMQFAAIKAAMESEGYRIVMLENSGAEVAQLGLKYVHNDTCYPALLIIGQFLDALNSGKYDLQHTALLISQSGGGCRASNYIKLLRKALVKAGYDYIPVASLNASGLEKGSSMPISLRLLLKVLAAAEYGDLIAALHNQVKPYEINKGDAATCVTKWTAQVQDWLNHNKNYTIFSMKRRFKDIANDFAKIPVNRTPKVKVGVVGEIYVKFSPMGNNDLVSFLESQDCEVNMPGLMGYIGYCVANATLDVQIYGGSFVKRKVADLLLAFLDSIGIAMAKAMESAGFHGPMSFQELMKKPNGILSLGVKMGEGWLLTAEMIELIETGYENIVCAQPFGCLPNHIAGKGVVNRIRAKYPNANITAVDYDPSATKVNQENRIKLMLSVAKERLNQKKQFNRSIEKGISQ</sequence>
<dbReference type="STRING" id="706433.HMPREF9430_02046"/>
<dbReference type="RefSeq" id="WP_006526843.1">
    <property type="nucleotide sequence ID" value="NZ_GL637674.2"/>
</dbReference>
<dbReference type="EMBL" id="AECQ01000042">
    <property type="protein sequence ID" value="EFW23423.1"/>
    <property type="molecule type" value="Genomic_DNA"/>
</dbReference>
<dbReference type="InterPro" id="IPR051805">
    <property type="entry name" value="Dehydratase_Activator_Redct"/>
</dbReference>
<evidence type="ECO:0000313" key="2">
    <source>
        <dbReference type="Proteomes" id="UP000004097"/>
    </source>
</evidence>
<accession>E7MR55</accession>
<dbReference type="PANTHER" id="PTHR32329:SF4">
    <property type="entry name" value="ACTIVATOR OF 2-HYDROXYACYL-COA DEHYDRATASE"/>
    <property type="match status" value="1"/>
</dbReference>
<dbReference type="OrthoDB" id="9802715at2"/>
<proteinExistence type="predicted"/>
<keyword evidence="2" id="KW-1185">Reference proteome</keyword>
<dbReference type="AlphaFoldDB" id="E7MR55"/>
<name>E7MR55_9FIRM</name>
<organism evidence="1 2">
    <name type="scientific">Solobacterium moorei F0204</name>
    <dbReference type="NCBI Taxonomy" id="706433"/>
    <lineage>
        <taxon>Bacteria</taxon>
        <taxon>Bacillati</taxon>
        <taxon>Bacillota</taxon>
        <taxon>Erysipelotrichia</taxon>
        <taxon>Erysipelotrichales</taxon>
        <taxon>Erysipelotrichaceae</taxon>
        <taxon>Solobacterium</taxon>
    </lineage>
</organism>
<dbReference type="Proteomes" id="UP000004097">
    <property type="component" value="Unassembled WGS sequence"/>
</dbReference>
<evidence type="ECO:0008006" key="3">
    <source>
        <dbReference type="Google" id="ProtNLM"/>
    </source>
</evidence>
<dbReference type="PANTHER" id="PTHR32329">
    <property type="entry name" value="BIFUNCTIONAL PROTEIN [INCLUDES 2-HYDROXYACYL-COA DEHYDRATASE (N-TER) AND ITS ACTIVATOR DOMAIN (C_TERM)-RELATED"/>
    <property type="match status" value="1"/>
</dbReference>
<dbReference type="HOGENOM" id="CLU_002393_4_1_9"/>